<dbReference type="EMBL" id="JAIBOA010000017">
    <property type="protein sequence ID" value="MBW8485586.1"/>
    <property type="molecule type" value="Genomic_DNA"/>
</dbReference>
<name>A0ABS7FYS0_9ACTN</name>
<reference evidence="1 2" key="1">
    <citation type="submission" date="2021-07" db="EMBL/GenBank/DDBJ databases">
        <title>Actinomadura sp. PM05-2 isolated from lichen.</title>
        <authorList>
            <person name="Somphong A."/>
            <person name="Phongsopitanun W."/>
            <person name="Tanasupawat S."/>
            <person name="Peongsungnone V."/>
        </authorList>
    </citation>
    <scope>NUCLEOTIDE SEQUENCE [LARGE SCALE GENOMIC DNA]</scope>
    <source>
        <strain evidence="1 2">PM05-2</strain>
    </source>
</reference>
<dbReference type="Pfam" id="PF19875">
    <property type="entry name" value="DUF6348"/>
    <property type="match status" value="1"/>
</dbReference>
<dbReference type="RefSeq" id="WP_220168828.1">
    <property type="nucleotide sequence ID" value="NZ_JAIBOA010000017.1"/>
</dbReference>
<proteinExistence type="predicted"/>
<gene>
    <name evidence="1" type="ORF">K1Y72_24615</name>
</gene>
<evidence type="ECO:0008006" key="3">
    <source>
        <dbReference type="Google" id="ProtNLM"/>
    </source>
</evidence>
<evidence type="ECO:0000313" key="1">
    <source>
        <dbReference type="EMBL" id="MBW8485586.1"/>
    </source>
</evidence>
<accession>A0ABS7FYS0</accession>
<keyword evidence="2" id="KW-1185">Reference proteome</keyword>
<organism evidence="1 2">
    <name type="scientific">Actinomadura parmotrematis</name>
    <dbReference type="NCBI Taxonomy" id="2864039"/>
    <lineage>
        <taxon>Bacteria</taxon>
        <taxon>Bacillati</taxon>
        <taxon>Actinomycetota</taxon>
        <taxon>Actinomycetes</taxon>
        <taxon>Streptosporangiales</taxon>
        <taxon>Thermomonosporaceae</taxon>
        <taxon>Actinomadura</taxon>
    </lineage>
</organism>
<comment type="caution">
    <text evidence="1">The sequence shown here is derived from an EMBL/GenBank/DDBJ whole genome shotgun (WGS) entry which is preliminary data.</text>
</comment>
<protein>
    <recommendedName>
        <fullName evidence="3">Thioesterase family protein</fullName>
    </recommendedName>
</protein>
<dbReference type="InterPro" id="IPR045929">
    <property type="entry name" value="DUF6348"/>
</dbReference>
<sequence length="227" mass="23199">MGEGGGADVAGLIARALAGEDGLRVRQDGDAVELRDGGLRVLAGAPLPQERGAGVRVPIGVGHAAWAGALAWDQAVGIAEGDRSPVERAVDGWLRHVLPVFAAMALPGSAPAAAVRTERISGGGRAVDVHYGPVAIRDFGGIAAEMGRAAAERPPAGEVVRELFTGYALPERPVWLSSFHARGGSAPVAEVVLLNRDTGAAFAHAADHLPWGGRGSVRSWALVVPTG</sequence>
<dbReference type="Proteomes" id="UP000774570">
    <property type="component" value="Unassembled WGS sequence"/>
</dbReference>
<evidence type="ECO:0000313" key="2">
    <source>
        <dbReference type="Proteomes" id="UP000774570"/>
    </source>
</evidence>